<comment type="caution">
    <text evidence="2">The sequence shown here is derived from an EMBL/GenBank/DDBJ whole genome shotgun (WGS) entry which is preliminary data.</text>
</comment>
<keyword evidence="3" id="KW-1185">Reference proteome</keyword>
<feature type="signal peptide" evidence="1">
    <location>
        <begin position="1"/>
        <end position="16"/>
    </location>
</feature>
<dbReference type="AlphaFoldDB" id="A0AA40AX94"/>
<reference evidence="2" key="1">
    <citation type="submission" date="2023-06" db="EMBL/GenBank/DDBJ databases">
        <title>Genome-scale phylogeny and comparative genomics of the fungal order Sordariales.</title>
        <authorList>
            <consortium name="Lawrence Berkeley National Laboratory"/>
            <person name="Hensen N."/>
            <person name="Bonometti L."/>
            <person name="Westerberg I."/>
            <person name="Brannstrom I.O."/>
            <person name="Guillou S."/>
            <person name="Cros-Aarteil S."/>
            <person name="Calhoun S."/>
            <person name="Haridas S."/>
            <person name="Kuo A."/>
            <person name="Mondo S."/>
            <person name="Pangilinan J."/>
            <person name="Riley R."/>
            <person name="Labutti K."/>
            <person name="Andreopoulos B."/>
            <person name="Lipzen A."/>
            <person name="Chen C."/>
            <person name="Yanf M."/>
            <person name="Daum C."/>
            <person name="Ng V."/>
            <person name="Clum A."/>
            <person name="Steindorff A."/>
            <person name="Ohm R."/>
            <person name="Martin F."/>
            <person name="Silar P."/>
            <person name="Natvig D."/>
            <person name="Lalanne C."/>
            <person name="Gautier V."/>
            <person name="Ament-Velasquez S.L."/>
            <person name="Kruys A."/>
            <person name="Hutchinson M.I."/>
            <person name="Powell A.J."/>
            <person name="Barry K."/>
            <person name="Miller A.N."/>
            <person name="Grigoriev I.V."/>
            <person name="Debuchy R."/>
            <person name="Gladieux P."/>
            <person name="Thoren M.H."/>
            <person name="Johannesson H."/>
        </authorList>
    </citation>
    <scope>NUCLEOTIDE SEQUENCE</scope>
    <source>
        <strain evidence="2">CBS 540.89</strain>
    </source>
</reference>
<organism evidence="2 3">
    <name type="scientific">Apiosordaria backusii</name>
    <dbReference type="NCBI Taxonomy" id="314023"/>
    <lineage>
        <taxon>Eukaryota</taxon>
        <taxon>Fungi</taxon>
        <taxon>Dikarya</taxon>
        <taxon>Ascomycota</taxon>
        <taxon>Pezizomycotina</taxon>
        <taxon>Sordariomycetes</taxon>
        <taxon>Sordariomycetidae</taxon>
        <taxon>Sordariales</taxon>
        <taxon>Lasiosphaeriaceae</taxon>
        <taxon>Apiosordaria</taxon>
    </lineage>
</organism>
<accession>A0AA40AX94</accession>
<feature type="chain" id="PRO_5041334846" description="Secreted protein" evidence="1">
    <location>
        <begin position="17"/>
        <end position="98"/>
    </location>
</feature>
<sequence>MATLLLVLHPFGNTACVTPLPHARFCLPDRLSWKVKHCNTGNLYPLWHIWTLNLTKQLKGHRIAAKLQNQAVCLLPPELWIHSSLSHALTVRCHSYSQ</sequence>
<evidence type="ECO:0000313" key="2">
    <source>
        <dbReference type="EMBL" id="KAK0723701.1"/>
    </source>
</evidence>
<evidence type="ECO:0000256" key="1">
    <source>
        <dbReference type="SAM" id="SignalP"/>
    </source>
</evidence>
<gene>
    <name evidence="2" type="ORF">B0T21DRAFT_337286</name>
</gene>
<protein>
    <recommendedName>
        <fullName evidence="4">Secreted protein</fullName>
    </recommendedName>
</protein>
<evidence type="ECO:0008006" key="4">
    <source>
        <dbReference type="Google" id="ProtNLM"/>
    </source>
</evidence>
<proteinExistence type="predicted"/>
<name>A0AA40AX94_9PEZI</name>
<evidence type="ECO:0000313" key="3">
    <source>
        <dbReference type="Proteomes" id="UP001172159"/>
    </source>
</evidence>
<dbReference type="Proteomes" id="UP001172159">
    <property type="component" value="Unassembled WGS sequence"/>
</dbReference>
<keyword evidence="1" id="KW-0732">Signal</keyword>
<dbReference type="EMBL" id="JAUKTV010000011">
    <property type="protein sequence ID" value="KAK0723701.1"/>
    <property type="molecule type" value="Genomic_DNA"/>
</dbReference>